<dbReference type="EMBL" id="MF101424">
    <property type="protein sequence ID" value="ARW62650.1"/>
    <property type="molecule type" value="Genomic_DNA"/>
</dbReference>
<sequence>MLHIYIRYHLYYVSILIHQLVKKTQLKHNCSFNRI</sequence>
<dbReference type="RefSeq" id="YP_009394088.1">
    <property type="nucleotide sequence ID" value="NC_035271.1"/>
</dbReference>
<keyword evidence="1" id="KW-0150">Chloroplast</keyword>
<name>A0A1Z1M9K2_RHOCN</name>
<evidence type="ECO:0000313" key="1">
    <source>
        <dbReference type="EMBL" id="ARW62650.1"/>
    </source>
</evidence>
<organism evidence="1">
    <name type="scientific">Rhodomela confervoides</name>
    <name type="common">Red alga</name>
    <dbReference type="NCBI Taxonomy" id="35163"/>
    <lineage>
        <taxon>Eukaryota</taxon>
        <taxon>Rhodophyta</taxon>
        <taxon>Florideophyceae</taxon>
        <taxon>Rhodymeniophycidae</taxon>
        <taxon>Ceramiales</taxon>
        <taxon>Rhodomelaceae</taxon>
        <taxon>Rhodomela</taxon>
    </lineage>
</organism>
<dbReference type="AlphaFoldDB" id="A0A1Z1M9K2"/>
<accession>A0A1Z1M9K2</accession>
<protein>
    <submittedName>
        <fullName evidence="1">Uncharacterized protein</fullName>
    </submittedName>
</protein>
<reference evidence="1" key="1">
    <citation type="journal article" date="2017" name="J. Phycol.">
        <title>Analysis of chloroplast genomes and a supermatrix inform reclassification of the Rhodomelaceae (Rhodophyta).</title>
        <authorList>
            <person name="Diaz-Tapia P."/>
            <person name="Maggs C.A."/>
            <person name="West J.A."/>
            <person name="Verbruggen H."/>
        </authorList>
    </citation>
    <scope>NUCLEOTIDE SEQUENCE</scope>
    <source>
        <strain evidence="1">PD508</strain>
    </source>
</reference>
<dbReference type="GeneID" id="33355891"/>
<keyword evidence="1" id="KW-0934">Plastid</keyword>
<gene>
    <name evidence="1" type="primary">orf35</name>
</gene>
<geneLocation type="chloroplast" evidence="1"/>
<proteinExistence type="predicted"/>